<keyword evidence="3" id="KW-0378">Hydrolase</keyword>
<dbReference type="EMBL" id="JQDR03010854">
    <property type="protein sequence ID" value="KAA0193612.1"/>
    <property type="molecule type" value="Genomic_DNA"/>
</dbReference>
<gene>
    <name evidence="8" type="ORF">HAZT_HAZT007549</name>
</gene>
<reference evidence="8" key="1">
    <citation type="submission" date="2014-08" db="EMBL/GenBank/DDBJ databases">
        <authorList>
            <person name="Murali S."/>
            <person name="Richards S."/>
            <person name="Bandaranaike D."/>
            <person name="Bellair M."/>
            <person name="Blankenburg K."/>
            <person name="Chao H."/>
            <person name="Dinh H."/>
            <person name="Doddapaneni H."/>
            <person name="Dugan-Rocha S."/>
            <person name="Elkadiri S."/>
            <person name="Gnanaolivu R."/>
            <person name="Hughes D."/>
            <person name="Lee S."/>
            <person name="Li M."/>
            <person name="Ming W."/>
            <person name="Munidasa M."/>
            <person name="Muniz J."/>
            <person name="Nguyen L."/>
            <person name="Osuji N."/>
            <person name="Pu L.-L."/>
            <person name="Puazo M."/>
            <person name="Skinner E."/>
            <person name="Qu C."/>
            <person name="Quiroz J."/>
            <person name="Raj R."/>
            <person name="Weissenberger G."/>
            <person name="Xin Y."/>
            <person name="Zou X."/>
            <person name="Han Y."/>
            <person name="Worley K."/>
            <person name="Muzny D."/>
            <person name="Gibbs R."/>
        </authorList>
    </citation>
    <scope>NUCLEOTIDE SEQUENCE</scope>
    <source>
        <strain evidence="8">HAZT.00-mixed</strain>
        <tissue evidence="8">Whole organism</tissue>
    </source>
</reference>
<name>A0A6A0H0U9_HYAAZ</name>
<evidence type="ECO:0000259" key="7">
    <source>
        <dbReference type="PROSITE" id="PS50056"/>
    </source>
</evidence>
<evidence type="ECO:0000256" key="1">
    <source>
        <dbReference type="ARBA" id="ARBA00008601"/>
    </source>
</evidence>
<dbReference type="PROSITE" id="PS00383">
    <property type="entry name" value="TYR_PHOSPHATASE_1"/>
    <property type="match status" value="1"/>
</dbReference>
<reference evidence="8" key="2">
    <citation type="journal article" date="2018" name="Environ. Sci. Technol.">
        <title>The Toxicogenome of Hyalella azteca: A Model for Sediment Ecotoxicology and Evolutionary Toxicology.</title>
        <authorList>
            <person name="Poynton H.C."/>
            <person name="Hasenbein S."/>
            <person name="Benoit J.B."/>
            <person name="Sepulveda M.S."/>
            <person name="Poelchau M.F."/>
            <person name="Hughes D.S.T."/>
            <person name="Murali S.C."/>
            <person name="Chen S."/>
            <person name="Glastad K.M."/>
            <person name="Goodisman M.A.D."/>
            <person name="Werren J.H."/>
            <person name="Vineis J.H."/>
            <person name="Bowen J.L."/>
            <person name="Friedrich M."/>
            <person name="Jones J."/>
            <person name="Robertson H.M."/>
            <person name="Feyereisen R."/>
            <person name="Mechler-Hickson A."/>
            <person name="Mathers N."/>
            <person name="Lee C.E."/>
            <person name="Colbourne J.K."/>
            <person name="Biales A."/>
            <person name="Johnston J.S."/>
            <person name="Wellborn G.A."/>
            <person name="Rosendale A.J."/>
            <person name="Cridge A.G."/>
            <person name="Munoz-Torres M.C."/>
            <person name="Bain P.A."/>
            <person name="Manny A.R."/>
            <person name="Major K.M."/>
            <person name="Lambert F.N."/>
            <person name="Vulpe C.D."/>
            <person name="Tuck P."/>
            <person name="Blalock B.J."/>
            <person name="Lin Y.Y."/>
            <person name="Smith M.E."/>
            <person name="Ochoa-Acuna H."/>
            <person name="Chen M.M."/>
            <person name="Childers C.P."/>
            <person name="Qu J."/>
            <person name="Dugan S."/>
            <person name="Lee S.L."/>
            <person name="Chao H."/>
            <person name="Dinh H."/>
            <person name="Han Y."/>
            <person name="Doddapaneni H."/>
            <person name="Worley K.C."/>
            <person name="Muzny D.M."/>
            <person name="Gibbs R.A."/>
            <person name="Richards S."/>
        </authorList>
    </citation>
    <scope>NUCLEOTIDE SEQUENCE</scope>
    <source>
        <strain evidence="8">HAZT.00-mixed</strain>
        <tissue evidence="8">Whole organism</tissue>
    </source>
</reference>
<dbReference type="InterPro" id="IPR000387">
    <property type="entry name" value="Tyr_Pase_dom"/>
</dbReference>
<dbReference type="Gene3D" id="3.90.190.10">
    <property type="entry name" value="Protein tyrosine phosphatase superfamily"/>
    <property type="match status" value="1"/>
</dbReference>
<feature type="domain" description="Tyrosine specific protein phosphatases" evidence="7">
    <location>
        <begin position="1"/>
        <end position="51"/>
    </location>
</feature>
<dbReference type="Pfam" id="PF00782">
    <property type="entry name" value="DSPc"/>
    <property type="match status" value="1"/>
</dbReference>
<dbReference type="PANTHER" id="PTHR10159:SF519">
    <property type="entry name" value="DUAL SPECIFICITY PROTEIN PHOSPHATASE MPK3"/>
    <property type="match status" value="1"/>
</dbReference>
<dbReference type="InterPro" id="IPR020422">
    <property type="entry name" value="TYR_PHOSPHATASE_DUAL_dom"/>
</dbReference>
<reference evidence="8" key="3">
    <citation type="submission" date="2019-06" db="EMBL/GenBank/DDBJ databases">
        <authorList>
            <person name="Poynton C."/>
            <person name="Hasenbein S."/>
            <person name="Benoit J.B."/>
            <person name="Sepulveda M.S."/>
            <person name="Poelchau M.F."/>
            <person name="Murali S.C."/>
            <person name="Chen S."/>
            <person name="Glastad K.M."/>
            <person name="Werren J.H."/>
            <person name="Vineis J.H."/>
            <person name="Bowen J.L."/>
            <person name="Friedrich M."/>
            <person name="Jones J."/>
            <person name="Robertson H.M."/>
            <person name="Feyereisen R."/>
            <person name="Mechler-Hickson A."/>
            <person name="Mathers N."/>
            <person name="Lee C.E."/>
            <person name="Colbourne J.K."/>
            <person name="Biales A."/>
            <person name="Johnston J.S."/>
            <person name="Wellborn G.A."/>
            <person name="Rosendale A.J."/>
            <person name="Cridge A.G."/>
            <person name="Munoz-Torres M.C."/>
            <person name="Bain P.A."/>
            <person name="Manny A.R."/>
            <person name="Major K.M."/>
            <person name="Lambert F.N."/>
            <person name="Vulpe C.D."/>
            <person name="Tuck P."/>
            <person name="Blalock B.J."/>
            <person name="Lin Y.-Y."/>
            <person name="Smith M.E."/>
            <person name="Ochoa-Acuna H."/>
            <person name="Chen M.-J.M."/>
            <person name="Childers C.P."/>
            <person name="Qu J."/>
            <person name="Dugan S."/>
            <person name="Lee S.L."/>
            <person name="Chao H."/>
            <person name="Dinh H."/>
            <person name="Han Y."/>
            <person name="Doddapaneni H."/>
            <person name="Worley K.C."/>
            <person name="Muzny D.M."/>
            <person name="Gibbs R.A."/>
            <person name="Richards S."/>
        </authorList>
    </citation>
    <scope>NUCLEOTIDE SEQUENCE</scope>
    <source>
        <strain evidence="8">HAZT.00-mixed</strain>
        <tissue evidence="8">Whole organism</tissue>
    </source>
</reference>
<evidence type="ECO:0000256" key="5">
    <source>
        <dbReference type="SAM" id="MobiDB-lite"/>
    </source>
</evidence>
<dbReference type="PROSITE" id="PS50054">
    <property type="entry name" value="TYR_PHOSPHATASE_DUAL"/>
    <property type="match status" value="1"/>
</dbReference>
<dbReference type="InterPro" id="IPR000340">
    <property type="entry name" value="Dual-sp_phosphatase_cat-dom"/>
</dbReference>
<dbReference type="AlphaFoldDB" id="A0A6A0H0U9"/>
<evidence type="ECO:0000313" key="8">
    <source>
        <dbReference type="EMBL" id="KAA0193612.1"/>
    </source>
</evidence>
<evidence type="ECO:0000256" key="2">
    <source>
        <dbReference type="ARBA" id="ARBA00013064"/>
    </source>
</evidence>
<dbReference type="GO" id="GO:0017017">
    <property type="term" value="F:MAP kinase tyrosine/serine/threonine phosphatase activity"/>
    <property type="evidence" value="ECO:0007669"/>
    <property type="project" value="TreeGrafter"/>
</dbReference>
<dbReference type="GO" id="GO:0005737">
    <property type="term" value="C:cytoplasm"/>
    <property type="evidence" value="ECO:0007669"/>
    <property type="project" value="TreeGrafter"/>
</dbReference>
<keyword evidence="4" id="KW-0904">Protein phosphatase</keyword>
<dbReference type="PROSITE" id="PS50056">
    <property type="entry name" value="TYR_PHOSPHATASE_2"/>
    <property type="match status" value="1"/>
</dbReference>
<organism evidence="8">
    <name type="scientific">Hyalella azteca</name>
    <name type="common">Amphipod</name>
    <dbReference type="NCBI Taxonomy" id="294128"/>
    <lineage>
        <taxon>Eukaryota</taxon>
        <taxon>Metazoa</taxon>
        <taxon>Ecdysozoa</taxon>
        <taxon>Arthropoda</taxon>
        <taxon>Crustacea</taxon>
        <taxon>Multicrustacea</taxon>
        <taxon>Malacostraca</taxon>
        <taxon>Eumalacostraca</taxon>
        <taxon>Peracarida</taxon>
        <taxon>Amphipoda</taxon>
        <taxon>Senticaudata</taxon>
        <taxon>Talitrida</taxon>
        <taxon>Talitroidea</taxon>
        <taxon>Hyalellidae</taxon>
        <taxon>Hyalella</taxon>
    </lineage>
</organism>
<dbReference type="GO" id="GO:0043409">
    <property type="term" value="P:negative regulation of MAPK cascade"/>
    <property type="evidence" value="ECO:0007669"/>
    <property type="project" value="TreeGrafter"/>
</dbReference>
<dbReference type="EC" id="3.1.3.48" evidence="2"/>
<feature type="region of interest" description="Disordered" evidence="5">
    <location>
        <begin position="406"/>
        <end position="453"/>
    </location>
</feature>
<feature type="domain" description="Tyrosine-protein phosphatase" evidence="6">
    <location>
        <begin position="1"/>
        <end position="73"/>
    </location>
</feature>
<accession>A0A6A0H0U9</accession>
<dbReference type="OrthoDB" id="426001at2759"/>
<sequence length="453" mass="49642">MSQNCCKFNGERVLVHCQAGISRSATIVIAYLMYANREPMISSYQTLKSLRTIISPNLNFMGQLLEWESFLRANSLESSEAKPCHQTVNNDICVSEKVSTKDESASVQCELPSFLLTPPSPPLSWNGNILTEQNNGETRDFKRDAVSSTLQLRALSPPCSPVGLKLPIIPCFKPKLSFALPSDETINKDDHKKTSDTSLAPKFSLFEASSRTNPETIHARISPVSEKKLPLSLSLPLASRPSDVSSRVLSVCGGAQAPLEVPSWLLYRRSLSAPNEDKGDDASCAAGTSNVCWNSLKGEYKMDVIDHLVKIQEKLNERIPLKRKYNELGEPKATDDSELSVNNSYSTLYQSFGTDLSDGHYSCREDVSSRDVSVIPEPTAALEMLQAPINAGLFQDDVAIARAPNSPAAAADNDETPRFKMPSLLPLKRLTDCDNTDSATSNASGKRPRLTRS</sequence>
<dbReference type="GO" id="GO:0008330">
    <property type="term" value="F:protein tyrosine/threonine phosphatase activity"/>
    <property type="evidence" value="ECO:0007669"/>
    <property type="project" value="TreeGrafter"/>
</dbReference>
<dbReference type="PANTHER" id="PTHR10159">
    <property type="entry name" value="DUAL SPECIFICITY PROTEIN PHOSPHATASE"/>
    <property type="match status" value="1"/>
</dbReference>
<comment type="caution">
    <text evidence="8">The sequence shown here is derived from an EMBL/GenBank/DDBJ whole genome shotgun (WGS) entry which is preliminary data.</text>
</comment>
<dbReference type="InterPro" id="IPR029021">
    <property type="entry name" value="Prot-tyrosine_phosphatase-like"/>
</dbReference>
<dbReference type="SUPFAM" id="SSF52799">
    <property type="entry name" value="(Phosphotyrosine protein) phosphatases II"/>
    <property type="match status" value="1"/>
</dbReference>
<dbReference type="GO" id="GO:0033550">
    <property type="term" value="F:MAP kinase tyrosine phosphatase activity"/>
    <property type="evidence" value="ECO:0007669"/>
    <property type="project" value="TreeGrafter"/>
</dbReference>
<dbReference type="Proteomes" id="UP000711488">
    <property type="component" value="Unassembled WGS sequence"/>
</dbReference>
<evidence type="ECO:0000256" key="3">
    <source>
        <dbReference type="ARBA" id="ARBA00022801"/>
    </source>
</evidence>
<comment type="similarity">
    <text evidence="1">Belongs to the protein-tyrosine phosphatase family. Non-receptor class dual specificity subfamily.</text>
</comment>
<proteinExistence type="inferred from homology"/>
<evidence type="ECO:0000259" key="6">
    <source>
        <dbReference type="PROSITE" id="PS50054"/>
    </source>
</evidence>
<protein>
    <recommendedName>
        <fullName evidence="2">protein-tyrosine-phosphatase</fullName>
        <ecNumber evidence="2">3.1.3.48</ecNumber>
    </recommendedName>
</protein>
<dbReference type="InterPro" id="IPR016130">
    <property type="entry name" value="Tyr_Pase_AS"/>
</dbReference>
<evidence type="ECO:0000256" key="4">
    <source>
        <dbReference type="ARBA" id="ARBA00022912"/>
    </source>
</evidence>